<evidence type="ECO:0000256" key="1">
    <source>
        <dbReference type="SAM" id="Phobius"/>
    </source>
</evidence>
<name>A0A9W6MNY8_9PROT</name>
<feature type="transmembrane region" description="Helical" evidence="1">
    <location>
        <begin position="107"/>
        <end position="128"/>
    </location>
</feature>
<comment type="caution">
    <text evidence="2">The sequence shown here is derived from an EMBL/GenBank/DDBJ whole genome shotgun (WGS) entry which is preliminary data.</text>
</comment>
<evidence type="ECO:0000313" key="2">
    <source>
        <dbReference type="EMBL" id="GLK52394.1"/>
    </source>
</evidence>
<feature type="transmembrane region" description="Helical" evidence="1">
    <location>
        <begin position="34"/>
        <end position="55"/>
    </location>
</feature>
<proteinExistence type="predicted"/>
<protein>
    <submittedName>
        <fullName evidence="2">Uncharacterized protein</fullName>
    </submittedName>
</protein>
<gene>
    <name evidence="2" type="ORF">GCM10017621_19020</name>
</gene>
<reference evidence="2" key="1">
    <citation type="journal article" date="2014" name="Int. J. Syst. Evol. Microbiol.">
        <title>Complete genome sequence of Corynebacterium casei LMG S-19264T (=DSM 44701T), isolated from a smear-ripened cheese.</title>
        <authorList>
            <consortium name="US DOE Joint Genome Institute (JGI-PGF)"/>
            <person name="Walter F."/>
            <person name="Albersmeier A."/>
            <person name="Kalinowski J."/>
            <person name="Ruckert C."/>
        </authorList>
    </citation>
    <scope>NUCLEOTIDE SEQUENCE</scope>
    <source>
        <strain evidence="2">VKM B-1513</strain>
    </source>
</reference>
<keyword evidence="3" id="KW-1185">Reference proteome</keyword>
<dbReference type="EMBL" id="BSFE01000004">
    <property type="protein sequence ID" value="GLK52394.1"/>
    <property type="molecule type" value="Genomic_DNA"/>
</dbReference>
<feature type="transmembrane region" description="Helical" evidence="1">
    <location>
        <begin position="61"/>
        <end position="79"/>
    </location>
</feature>
<feature type="transmembrane region" description="Helical" evidence="1">
    <location>
        <begin position="167"/>
        <end position="184"/>
    </location>
</feature>
<feature type="transmembrane region" description="Helical" evidence="1">
    <location>
        <begin position="140"/>
        <end position="160"/>
    </location>
</feature>
<evidence type="ECO:0000313" key="3">
    <source>
        <dbReference type="Proteomes" id="UP001143486"/>
    </source>
</evidence>
<dbReference type="Proteomes" id="UP001143486">
    <property type="component" value="Unassembled WGS sequence"/>
</dbReference>
<accession>A0A9W6MNY8</accession>
<reference evidence="2" key="2">
    <citation type="submission" date="2023-01" db="EMBL/GenBank/DDBJ databases">
        <authorList>
            <person name="Sun Q."/>
            <person name="Evtushenko L."/>
        </authorList>
    </citation>
    <scope>NUCLEOTIDE SEQUENCE</scope>
    <source>
        <strain evidence="2">VKM B-1513</strain>
    </source>
</reference>
<keyword evidence="1" id="KW-0472">Membrane</keyword>
<dbReference type="AlphaFoldDB" id="A0A9W6MNY8"/>
<sequence length="187" mass="19263">MTGALVIPALVATGIAAAFTLRQAWRHPSAARPVLILAGWAAVSALVVIAAIALGPARGPAFAMALMPAGALALVATGVKRREANGRVARSRALEPSLRGAKIWRGIIRTLVAAPLGCVVSLTLGIAWTVWFPSDPQTRIVLGGALVPVLWAGAMAWALTDDRILRPALTMIALTLAGAALIAIEGF</sequence>
<keyword evidence="1" id="KW-1133">Transmembrane helix</keyword>
<feature type="transmembrane region" description="Helical" evidence="1">
    <location>
        <begin position="6"/>
        <end position="22"/>
    </location>
</feature>
<keyword evidence="1" id="KW-0812">Transmembrane</keyword>
<dbReference type="RefSeq" id="WP_271186762.1">
    <property type="nucleotide sequence ID" value="NZ_BSFE01000004.1"/>
</dbReference>
<organism evidence="2 3">
    <name type="scientific">Maricaulis virginensis</name>
    <dbReference type="NCBI Taxonomy" id="144022"/>
    <lineage>
        <taxon>Bacteria</taxon>
        <taxon>Pseudomonadati</taxon>
        <taxon>Pseudomonadota</taxon>
        <taxon>Alphaproteobacteria</taxon>
        <taxon>Maricaulales</taxon>
        <taxon>Maricaulaceae</taxon>
        <taxon>Maricaulis</taxon>
    </lineage>
</organism>